<dbReference type="InterPro" id="IPR004655">
    <property type="entry name" value="FabH"/>
</dbReference>
<gene>
    <name evidence="9" type="primary">fabH</name>
    <name evidence="13" type="ORF">GCM10009627_17810</name>
</gene>
<keyword evidence="8 9" id="KW-0012">Acyltransferase</keyword>
<proteinExistence type="inferred from homology"/>
<dbReference type="PANTHER" id="PTHR34069:SF2">
    <property type="entry name" value="BETA-KETOACYL-[ACYL-CARRIER-PROTEIN] SYNTHASE III"/>
    <property type="match status" value="1"/>
</dbReference>
<keyword evidence="7 9" id="KW-0275">Fatty acid biosynthesis</keyword>
<dbReference type="InterPro" id="IPR016039">
    <property type="entry name" value="Thiolase-like"/>
</dbReference>
<comment type="similarity">
    <text evidence="1 9">Belongs to the thiolase-like superfamily. FabH family.</text>
</comment>
<comment type="pathway">
    <text evidence="9">Lipid metabolism; fatty acid biosynthesis.</text>
</comment>
<dbReference type="Gene3D" id="3.40.47.10">
    <property type="match status" value="2"/>
</dbReference>
<evidence type="ECO:0000256" key="10">
    <source>
        <dbReference type="SAM" id="MobiDB-lite"/>
    </source>
</evidence>
<evidence type="ECO:0000256" key="9">
    <source>
        <dbReference type="HAMAP-Rule" id="MF_01815"/>
    </source>
</evidence>
<keyword evidence="2 9" id="KW-0963">Cytoplasm</keyword>
<keyword evidence="14" id="KW-1185">Reference proteome</keyword>
<dbReference type="EMBL" id="BAAAJX010000006">
    <property type="protein sequence ID" value="GAA1493435.1"/>
    <property type="molecule type" value="Genomic_DNA"/>
</dbReference>
<evidence type="ECO:0000256" key="3">
    <source>
        <dbReference type="ARBA" id="ARBA00022516"/>
    </source>
</evidence>
<accession>A0ABP4K800</accession>
<dbReference type="CDD" id="cd00830">
    <property type="entry name" value="KAS_III"/>
    <property type="match status" value="1"/>
</dbReference>
<feature type="region of interest" description="ACP-binding" evidence="9">
    <location>
        <begin position="298"/>
        <end position="302"/>
    </location>
</feature>
<comment type="function">
    <text evidence="9">Catalyzes the condensation reaction of fatty acid synthesis by the addition to an acyl acceptor of two carbons from malonyl-ACP. Catalyzes the first condensation reaction which initiates fatty acid synthesis and may therefore play a role in governing the total rate of fatty acid production. Possesses both acetoacetyl-ACP synthase and acetyl transacylase activities. Its substrate specificity determines the biosynthesis of branched-chain and/or straight-chain of fatty acids.</text>
</comment>
<feature type="compositionally biased region" description="Low complexity" evidence="10">
    <location>
        <begin position="1"/>
        <end position="36"/>
    </location>
</feature>
<evidence type="ECO:0000313" key="13">
    <source>
        <dbReference type="EMBL" id="GAA1493435.1"/>
    </source>
</evidence>
<dbReference type="Pfam" id="PF08541">
    <property type="entry name" value="ACP_syn_III_C"/>
    <property type="match status" value="1"/>
</dbReference>
<dbReference type="InterPro" id="IPR013747">
    <property type="entry name" value="ACP_syn_III_C"/>
</dbReference>
<keyword evidence="9" id="KW-0511">Multifunctional enzyme</keyword>
<dbReference type="NCBIfam" id="TIGR00747">
    <property type="entry name" value="fabH"/>
    <property type="match status" value="1"/>
</dbReference>
<reference evidence="14" key="1">
    <citation type="journal article" date="2019" name="Int. J. Syst. Evol. Microbiol.">
        <title>The Global Catalogue of Microorganisms (GCM) 10K type strain sequencing project: providing services to taxonomists for standard genome sequencing and annotation.</title>
        <authorList>
            <consortium name="The Broad Institute Genomics Platform"/>
            <consortium name="The Broad Institute Genome Sequencing Center for Infectious Disease"/>
            <person name="Wu L."/>
            <person name="Ma J."/>
        </authorList>
    </citation>
    <scope>NUCLEOTIDE SEQUENCE [LARGE SCALE GENOMIC DNA]</scope>
    <source>
        <strain evidence="14">JCM 12140</strain>
    </source>
</reference>
<dbReference type="Proteomes" id="UP001501742">
    <property type="component" value="Unassembled WGS sequence"/>
</dbReference>
<feature type="domain" description="Beta-ketoacyl-[acyl-carrier-protein] synthase III C-terminal" evidence="11">
    <location>
        <begin position="281"/>
        <end position="369"/>
    </location>
</feature>
<dbReference type="PANTHER" id="PTHR34069">
    <property type="entry name" value="3-OXOACYL-[ACYL-CARRIER-PROTEIN] SYNTHASE 3"/>
    <property type="match status" value="1"/>
</dbReference>
<feature type="active site" evidence="9">
    <location>
        <position position="297"/>
    </location>
</feature>
<evidence type="ECO:0000256" key="2">
    <source>
        <dbReference type="ARBA" id="ARBA00022490"/>
    </source>
</evidence>
<keyword evidence="3 9" id="KW-0444">Lipid biosynthesis</keyword>
<organism evidence="13 14">
    <name type="scientific">Curtobacterium herbarum</name>
    <dbReference type="NCBI Taxonomy" id="150122"/>
    <lineage>
        <taxon>Bacteria</taxon>
        <taxon>Bacillati</taxon>
        <taxon>Actinomycetota</taxon>
        <taxon>Actinomycetes</taxon>
        <taxon>Micrococcales</taxon>
        <taxon>Microbacteriaceae</taxon>
        <taxon>Curtobacterium</taxon>
    </lineage>
</organism>
<feature type="domain" description="Beta-ketoacyl-[acyl-carrier-protein] synthase III N-terminal" evidence="12">
    <location>
        <begin position="157"/>
        <end position="234"/>
    </location>
</feature>
<dbReference type="NCBIfam" id="NF006829">
    <property type="entry name" value="PRK09352.1"/>
    <property type="match status" value="1"/>
</dbReference>
<feature type="active site" evidence="9">
    <location>
        <position position="328"/>
    </location>
</feature>
<evidence type="ECO:0000256" key="4">
    <source>
        <dbReference type="ARBA" id="ARBA00022679"/>
    </source>
</evidence>
<name>A0ABP4K800_9MICO</name>
<evidence type="ECO:0000256" key="7">
    <source>
        <dbReference type="ARBA" id="ARBA00023160"/>
    </source>
</evidence>
<evidence type="ECO:0000313" key="14">
    <source>
        <dbReference type="Proteomes" id="UP001501742"/>
    </source>
</evidence>
<dbReference type="HAMAP" id="MF_01815">
    <property type="entry name" value="FabH"/>
    <property type="match status" value="1"/>
</dbReference>
<dbReference type="RefSeq" id="WP_204608095.1">
    <property type="nucleotide sequence ID" value="NZ_BAAAJX010000006.1"/>
</dbReference>
<sequence length="372" mass="38315">MTDTSSTADTSGTADASSTSATSGTTDTDGTDATTGLPSVARPVLSQRRGHEFTRILAFGAARGENAVPNEDLIGPIDSSDEWIRQRTGIVTRMRAGRDVEAVDLAETAAREAIAKAGLTPDQIGVVLVATVTHSVATPSLASLLAERIGATPAAAYDISAACAGYAYGIAQADSFIKSGIADHVLVIGAEKLSDVVDPTDRSISFLLGDGAGAAVVGPSETAGIGPSIWGSDGSKWDAIGMTATYNEWEAGAPRPTMRQAGQTVFRWAVWEMVKVARQALEAAGVRADQLAAFVPHQANIRIIDEFAKQLGIPDTVAIARDITTTGNTSAASIPLATHRLLAEHPELSGGLALQIGFGAGLVFGAQVVVLP</sequence>
<keyword evidence="6 9" id="KW-0443">Lipid metabolism</keyword>
<comment type="caution">
    <text evidence="13">The sequence shown here is derived from an EMBL/GenBank/DDBJ whole genome shotgun (WGS) entry which is preliminary data.</text>
</comment>
<evidence type="ECO:0000256" key="6">
    <source>
        <dbReference type="ARBA" id="ARBA00023098"/>
    </source>
</evidence>
<evidence type="ECO:0000259" key="11">
    <source>
        <dbReference type="Pfam" id="PF08541"/>
    </source>
</evidence>
<comment type="subcellular location">
    <subcellularLocation>
        <location evidence="9">Cytoplasm</location>
    </subcellularLocation>
</comment>
<feature type="region of interest" description="Disordered" evidence="10">
    <location>
        <begin position="1"/>
        <end position="45"/>
    </location>
</feature>
<evidence type="ECO:0000256" key="5">
    <source>
        <dbReference type="ARBA" id="ARBA00022832"/>
    </source>
</evidence>
<keyword evidence="5 9" id="KW-0276">Fatty acid metabolism</keyword>
<evidence type="ECO:0000259" key="12">
    <source>
        <dbReference type="Pfam" id="PF08545"/>
    </source>
</evidence>
<comment type="catalytic activity">
    <reaction evidence="9">
        <text>malonyl-[ACP] + acetyl-CoA + H(+) = 3-oxobutanoyl-[ACP] + CO2 + CoA</text>
        <dbReference type="Rhea" id="RHEA:12080"/>
        <dbReference type="Rhea" id="RHEA-COMP:9623"/>
        <dbReference type="Rhea" id="RHEA-COMP:9625"/>
        <dbReference type="ChEBI" id="CHEBI:15378"/>
        <dbReference type="ChEBI" id="CHEBI:16526"/>
        <dbReference type="ChEBI" id="CHEBI:57287"/>
        <dbReference type="ChEBI" id="CHEBI:57288"/>
        <dbReference type="ChEBI" id="CHEBI:78449"/>
        <dbReference type="ChEBI" id="CHEBI:78450"/>
        <dbReference type="EC" id="2.3.1.180"/>
    </reaction>
</comment>
<dbReference type="SUPFAM" id="SSF53901">
    <property type="entry name" value="Thiolase-like"/>
    <property type="match status" value="1"/>
</dbReference>
<dbReference type="Pfam" id="PF08545">
    <property type="entry name" value="ACP_syn_III"/>
    <property type="match status" value="1"/>
</dbReference>
<dbReference type="EC" id="2.3.1.180" evidence="9"/>
<feature type="active site" evidence="9">
    <location>
        <position position="163"/>
    </location>
</feature>
<evidence type="ECO:0000256" key="8">
    <source>
        <dbReference type="ARBA" id="ARBA00023315"/>
    </source>
</evidence>
<evidence type="ECO:0000256" key="1">
    <source>
        <dbReference type="ARBA" id="ARBA00008642"/>
    </source>
</evidence>
<dbReference type="InterPro" id="IPR013751">
    <property type="entry name" value="ACP_syn_III_N"/>
</dbReference>
<keyword evidence="4 9" id="KW-0808">Transferase</keyword>
<comment type="domain">
    <text evidence="9">The last Arg residue of the ACP-binding site is essential for the weak association between ACP/AcpP and FabH.</text>
</comment>
<protein>
    <recommendedName>
        <fullName evidence="9">Beta-ketoacyl-[acyl-carrier-protein] synthase III</fullName>
        <shortName evidence="9">Beta-ketoacyl-ACP synthase III</shortName>
        <shortName evidence="9">KAS III</shortName>
        <ecNumber evidence="9">2.3.1.180</ecNumber>
    </recommendedName>
    <alternativeName>
        <fullName evidence="9">3-oxoacyl-[acyl-carrier-protein] synthase 3</fullName>
    </alternativeName>
    <alternativeName>
        <fullName evidence="9">3-oxoacyl-[acyl-carrier-protein] synthase III</fullName>
    </alternativeName>
</protein>
<comment type="subunit">
    <text evidence="9">Homodimer.</text>
</comment>